<dbReference type="PANTHER" id="PTHR22906:SF46">
    <property type="entry name" value="HEMICENTIN-1-LIKE"/>
    <property type="match status" value="1"/>
</dbReference>
<dbReference type="Gene3D" id="2.20.100.10">
    <property type="entry name" value="Thrombospondin type-1 (TSP1) repeat"/>
    <property type="match status" value="2"/>
</dbReference>
<dbReference type="Pfam" id="PF00090">
    <property type="entry name" value="TSP_1"/>
    <property type="match status" value="1"/>
</dbReference>
<keyword evidence="2" id="KW-1015">Disulfide bond</keyword>
<comment type="caution">
    <text evidence="4">The sequence shown here is derived from an EMBL/GenBank/DDBJ whole genome shotgun (WGS) entry which is preliminary data.</text>
</comment>
<keyword evidence="3" id="KW-1133">Transmembrane helix</keyword>
<evidence type="ECO:0000313" key="5">
    <source>
        <dbReference type="Proteomes" id="UP000593567"/>
    </source>
</evidence>
<evidence type="ECO:0000256" key="1">
    <source>
        <dbReference type="ARBA" id="ARBA00022737"/>
    </source>
</evidence>
<keyword evidence="5" id="KW-1185">Reference proteome</keyword>
<feature type="transmembrane region" description="Helical" evidence="3">
    <location>
        <begin position="12"/>
        <end position="32"/>
    </location>
</feature>
<dbReference type="AlphaFoldDB" id="A0A7J7JM27"/>
<evidence type="ECO:0000256" key="3">
    <source>
        <dbReference type="SAM" id="Phobius"/>
    </source>
</evidence>
<accession>A0A7J7JM27</accession>
<keyword evidence="3" id="KW-0812">Transmembrane</keyword>
<dbReference type="EMBL" id="VXIV02002276">
    <property type="protein sequence ID" value="KAF6026438.1"/>
    <property type="molecule type" value="Genomic_DNA"/>
</dbReference>
<name>A0A7J7JM27_BUGNE</name>
<dbReference type="InterPro" id="IPR000884">
    <property type="entry name" value="TSP1_rpt"/>
</dbReference>
<dbReference type="OrthoDB" id="6273859at2759"/>
<dbReference type="InterPro" id="IPR052065">
    <property type="entry name" value="Compl_asym_regulator"/>
</dbReference>
<gene>
    <name evidence="4" type="ORF">EB796_015254</name>
</gene>
<evidence type="ECO:0000313" key="4">
    <source>
        <dbReference type="EMBL" id="KAF6026438.1"/>
    </source>
</evidence>
<protein>
    <submittedName>
        <fullName evidence="4">HMCN1</fullName>
    </submittedName>
</protein>
<keyword evidence="3" id="KW-0472">Membrane</keyword>
<proteinExistence type="predicted"/>
<dbReference type="PROSITE" id="PS50092">
    <property type="entry name" value="TSP1"/>
    <property type="match status" value="2"/>
</dbReference>
<dbReference type="SMART" id="SM00209">
    <property type="entry name" value="TSP1"/>
    <property type="match status" value="2"/>
</dbReference>
<evidence type="ECO:0000256" key="2">
    <source>
        <dbReference type="ARBA" id="ARBA00023157"/>
    </source>
</evidence>
<dbReference type="PANTHER" id="PTHR22906">
    <property type="entry name" value="PROPERDIN"/>
    <property type="match status" value="1"/>
</dbReference>
<dbReference type="InterPro" id="IPR036383">
    <property type="entry name" value="TSP1_rpt_sf"/>
</dbReference>
<reference evidence="4" key="1">
    <citation type="submission" date="2020-06" db="EMBL/GenBank/DDBJ databases">
        <title>Draft genome of Bugula neritina, a colonial animal packing powerful symbionts and potential medicines.</title>
        <authorList>
            <person name="Rayko M."/>
        </authorList>
    </citation>
    <scope>NUCLEOTIDE SEQUENCE [LARGE SCALE GENOMIC DNA]</scope>
    <source>
        <strain evidence="4">Kwan_BN1</strain>
    </source>
</reference>
<dbReference type="Proteomes" id="UP000593567">
    <property type="component" value="Unassembled WGS sequence"/>
</dbReference>
<organism evidence="4 5">
    <name type="scientific">Bugula neritina</name>
    <name type="common">Brown bryozoan</name>
    <name type="synonym">Sertularia neritina</name>
    <dbReference type="NCBI Taxonomy" id="10212"/>
    <lineage>
        <taxon>Eukaryota</taxon>
        <taxon>Metazoa</taxon>
        <taxon>Spiralia</taxon>
        <taxon>Lophotrochozoa</taxon>
        <taxon>Bryozoa</taxon>
        <taxon>Gymnolaemata</taxon>
        <taxon>Cheilostomatida</taxon>
        <taxon>Flustrina</taxon>
        <taxon>Buguloidea</taxon>
        <taxon>Bugulidae</taxon>
        <taxon>Bugula</taxon>
    </lineage>
</organism>
<keyword evidence="1" id="KW-0677">Repeat</keyword>
<sequence length="176" mass="19850">MQILTYTSVLGFKLAIILGLAAFVAVISASGYNHHPRPHQPHHHHQPQSYQPPRSYSYTVKNWSAWGAYGACSVTCGGGEQKRYRTCKTTTVHGYGKDQDNCVGPTYSRRRCNTHCCPVDGAWGRWSHWANKSSHGYQKVQIRTRHCNYPAPKCGGRYCHGANSQTRKVHVQPPHY</sequence>
<dbReference type="SUPFAM" id="SSF82895">
    <property type="entry name" value="TSP-1 type 1 repeat"/>
    <property type="match status" value="2"/>
</dbReference>